<feature type="transmembrane region" description="Helical" evidence="1">
    <location>
        <begin position="137"/>
        <end position="156"/>
    </location>
</feature>
<keyword evidence="1" id="KW-0472">Membrane</keyword>
<organism evidence="2 3">
    <name type="scientific">Rhodococcus oxybenzonivorans</name>
    <dbReference type="NCBI Taxonomy" id="1990687"/>
    <lineage>
        <taxon>Bacteria</taxon>
        <taxon>Bacillati</taxon>
        <taxon>Actinomycetota</taxon>
        <taxon>Actinomycetes</taxon>
        <taxon>Mycobacteriales</taxon>
        <taxon>Nocardiaceae</taxon>
        <taxon>Rhodococcus</taxon>
    </lineage>
</organism>
<proteinExistence type="predicted"/>
<feature type="transmembrane region" description="Helical" evidence="1">
    <location>
        <begin position="108"/>
        <end position="130"/>
    </location>
</feature>
<evidence type="ECO:0000313" key="3">
    <source>
        <dbReference type="Proteomes" id="UP001185863"/>
    </source>
</evidence>
<protein>
    <submittedName>
        <fullName evidence="2">Uncharacterized protein</fullName>
    </submittedName>
</protein>
<gene>
    <name evidence="2" type="ORF">R4315_21955</name>
</gene>
<dbReference type="RefSeq" id="WP_317745943.1">
    <property type="nucleotide sequence ID" value="NZ_JAWLUP010000075.1"/>
</dbReference>
<keyword evidence="1" id="KW-0812">Transmembrane</keyword>
<dbReference type="Proteomes" id="UP001185863">
    <property type="component" value="Unassembled WGS sequence"/>
</dbReference>
<dbReference type="EMBL" id="JAWLUP010000075">
    <property type="protein sequence ID" value="MDV7267197.1"/>
    <property type="molecule type" value="Genomic_DNA"/>
</dbReference>
<evidence type="ECO:0000256" key="1">
    <source>
        <dbReference type="SAM" id="Phobius"/>
    </source>
</evidence>
<keyword evidence="1" id="KW-1133">Transmembrane helix</keyword>
<feature type="transmembrane region" description="Helical" evidence="1">
    <location>
        <begin position="28"/>
        <end position="47"/>
    </location>
</feature>
<sequence>MNSRDIAVDASDRTQTGASKRAQSDWRVLPLNRLVAIIALLAAGMRIQVFSGFTTLSVITIILLPVTVPAVLAAKPARRLTFVLVASVLSGSLLAWSSSGTINEVNAIYIAIFTLSNFGIYMVVAWATSVLGMERTAVFYCVGAVLSLALDSSTIAVNPWKYGFSLPVAVIVCGFLSNRSKSLAVIGLVSLGVLGALLDSRSFFAVCVTTAGILIYGKWRGAENRKSRIESAAFLTLSVAAVYVMGSRLLIDGVFGTTNQLLTVAQASSSASLLLSARPEWMATIALMQNHPIGYGLGAVPSQGDYLTAVAGLREIGVNAGGDYYTGYMFGGHFKLHSVLADFWVNFGLVGLVCGVVIVSALLAALLREITSPDLSILCVFTSLSALWFMFFGPFLTNLPWVMFALAIAHFRRAHSAGPVGVASRNGKV</sequence>
<comment type="caution">
    <text evidence="2">The sequence shown here is derived from an EMBL/GenBank/DDBJ whole genome shotgun (WGS) entry which is preliminary data.</text>
</comment>
<evidence type="ECO:0000313" key="2">
    <source>
        <dbReference type="EMBL" id="MDV7267197.1"/>
    </source>
</evidence>
<feature type="transmembrane region" description="Helical" evidence="1">
    <location>
        <begin position="203"/>
        <end position="219"/>
    </location>
</feature>
<feature type="transmembrane region" description="Helical" evidence="1">
    <location>
        <begin position="343"/>
        <end position="363"/>
    </location>
</feature>
<name>A0AAE4V2H7_9NOCA</name>
<accession>A0AAE4V2H7</accession>
<reference evidence="2" key="1">
    <citation type="submission" date="2023-10" db="EMBL/GenBank/DDBJ databases">
        <title>Development of a sustainable strategy for remediation of hydrocarbon-contaminated territories based on the waste exchange concept.</title>
        <authorList>
            <person name="Krivoruchko A."/>
        </authorList>
    </citation>
    <scope>NUCLEOTIDE SEQUENCE</scope>
    <source>
        <strain evidence="2">IEGM 68</strain>
    </source>
</reference>
<dbReference type="AlphaFoldDB" id="A0AAE4V2H7"/>
<feature type="transmembrane region" description="Helical" evidence="1">
    <location>
        <begin position="80"/>
        <end position="96"/>
    </location>
</feature>
<feature type="transmembrane region" description="Helical" evidence="1">
    <location>
        <begin position="53"/>
        <end position="73"/>
    </location>
</feature>